<sequence>MNSVDYIQISALNQYSYCPHRCWRMFCAGEFVDNNYTIEGTSLHDRVHTLGEGHRDETWQVRAIYLKSEQYHLIGKSDLIEEMDGCCYPVEYKRGHKGEFDNDEMQVVAQALCLEEMTKQPVTKGYIYYAQSHQRQLVEITDELRKQAIATIQAVSTLLETGKMPSPNYSKRCQGCSLYTQCLPQAATKVNRYQEN</sequence>
<evidence type="ECO:0000256" key="7">
    <source>
        <dbReference type="ARBA" id="ARBA00022801"/>
    </source>
</evidence>
<dbReference type="GO" id="GO:0051536">
    <property type="term" value="F:iron-sulfur cluster binding"/>
    <property type="evidence" value="ECO:0007669"/>
    <property type="project" value="UniProtKB-KW"/>
</dbReference>
<keyword evidence="7 13" id="KW-0378">Hydrolase</keyword>
<dbReference type="CDD" id="cd09637">
    <property type="entry name" value="Cas4_I-A_I-B_I-C_I-D_II-B"/>
    <property type="match status" value="1"/>
</dbReference>
<evidence type="ECO:0000256" key="4">
    <source>
        <dbReference type="ARBA" id="ARBA00020049"/>
    </source>
</evidence>
<dbReference type="Gene3D" id="3.90.320.10">
    <property type="match status" value="1"/>
</dbReference>
<dbReference type="GO" id="GO:0004527">
    <property type="term" value="F:exonuclease activity"/>
    <property type="evidence" value="ECO:0007669"/>
    <property type="project" value="UniProtKB-KW"/>
</dbReference>
<keyword evidence="8 13" id="KW-0269">Exonuclease</keyword>
<keyword evidence="5 13" id="KW-0540">Nuclease</keyword>
<dbReference type="PANTHER" id="PTHR36531:SF6">
    <property type="entry name" value="DNA REPLICATION ATP-DEPENDENT HELICASE_NUCLEASE DNA2"/>
    <property type="match status" value="1"/>
</dbReference>
<dbReference type="GO" id="GO:0046872">
    <property type="term" value="F:metal ion binding"/>
    <property type="evidence" value="ECO:0007669"/>
    <property type="project" value="UniProtKB-KW"/>
</dbReference>
<evidence type="ECO:0000256" key="1">
    <source>
        <dbReference type="ARBA" id="ARBA00001966"/>
    </source>
</evidence>
<dbReference type="EC" id="3.1.12.1" evidence="3 13"/>
<dbReference type="HOGENOM" id="CLU_102055_1_1_3"/>
<dbReference type="OrthoDB" id="9781776at2"/>
<dbReference type="Pfam" id="PF01930">
    <property type="entry name" value="Cas_Cas4"/>
    <property type="match status" value="1"/>
</dbReference>
<evidence type="ECO:0000256" key="9">
    <source>
        <dbReference type="ARBA" id="ARBA00023004"/>
    </source>
</evidence>
<evidence type="ECO:0000256" key="8">
    <source>
        <dbReference type="ARBA" id="ARBA00022839"/>
    </source>
</evidence>
<keyword evidence="12 13" id="KW-0464">Manganese</keyword>
<evidence type="ECO:0000259" key="14">
    <source>
        <dbReference type="Pfam" id="PF01930"/>
    </source>
</evidence>
<evidence type="ECO:0000256" key="11">
    <source>
        <dbReference type="ARBA" id="ARBA00023118"/>
    </source>
</evidence>
<dbReference type="EMBL" id="CP003620">
    <property type="protein sequence ID" value="AFZ11799.1"/>
    <property type="molecule type" value="Genomic_DNA"/>
</dbReference>
<dbReference type="InterPro" id="IPR051827">
    <property type="entry name" value="Cas4_exonuclease"/>
</dbReference>
<gene>
    <name evidence="15" type="ORF">Cri9333_0882</name>
</gene>
<dbReference type="PATRIC" id="fig|1173022.3.peg.956"/>
<evidence type="ECO:0000256" key="2">
    <source>
        <dbReference type="ARBA" id="ARBA00009189"/>
    </source>
</evidence>
<comment type="cofactor">
    <cofactor evidence="1">
        <name>[4Fe-4S] cluster</name>
        <dbReference type="ChEBI" id="CHEBI:49883"/>
    </cofactor>
</comment>
<dbReference type="InterPro" id="IPR022765">
    <property type="entry name" value="Dna2/Cas4_DUF83"/>
</dbReference>
<comment type="cofactor">
    <cofactor evidence="13">
        <name>iron-sulfur cluster</name>
        <dbReference type="ChEBI" id="CHEBI:30408"/>
    </cofactor>
</comment>
<evidence type="ECO:0000256" key="3">
    <source>
        <dbReference type="ARBA" id="ARBA00012768"/>
    </source>
</evidence>
<keyword evidence="11 13" id="KW-0051">Antiviral defense</keyword>
<dbReference type="KEGG" id="cep:Cri9333_0882"/>
<evidence type="ECO:0000313" key="15">
    <source>
        <dbReference type="EMBL" id="AFZ11799.1"/>
    </source>
</evidence>
<evidence type="ECO:0000256" key="13">
    <source>
        <dbReference type="RuleBase" id="RU365022"/>
    </source>
</evidence>
<dbReference type="Proteomes" id="UP000010472">
    <property type="component" value="Chromosome"/>
</dbReference>
<evidence type="ECO:0000256" key="10">
    <source>
        <dbReference type="ARBA" id="ARBA00023014"/>
    </source>
</evidence>
<reference evidence="15 16" key="1">
    <citation type="submission" date="2012-06" db="EMBL/GenBank/DDBJ databases">
        <title>Finished chromosome of genome of Crinalium epipsammum PCC 9333.</title>
        <authorList>
            <consortium name="US DOE Joint Genome Institute"/>
            <person name="Gugger M."/>
            <person name="Coursin T."/>
            <person name="Rippka R."/>
            <person name="Tandeau De Marsac N."/>
            <person name="Huntemann M."/>
            <person name="Wei C.-L."/>
            <person name="Han J."/>
            <person name="Detter J.C."/>
            <person name="Han C."/>
            <person name="Tapia R."/>
            <person name="Davenport K."/>
            <person name="Daligault H."/>
            <person name="Erkkila T."/>
            <person name="Gu W."/>
            <person name="Munk A.C.C."/>
            <person name="Teshima H."/>
            <person name="Xu Y."/>
            <person name="Chain P."/>
            <person name="Chen A."/>
            <person name="Krypides N."/>
            <person name="Mavromatis K."/>
            <person name="Markowitz V."/>
            <person name="Szeto E."/>
            <person name="Ivanova N."/>
            <person name="Mikhailova N."/>
            <person name="Ovchinnikova G."/>
            <person name="Pagani I."/>
            <person name="Pati A."/>
            <person name="Goodwin L."/>
            <person name="Peters L."/>
            <person name="Pitluck S."/>
            <person name="Woyke T."/>
            <person name="Kerfeld C."/>
        </authorList>
    </citation>
    <scope>NUCLEOTIDE SEQUENCE [LARGE SCALE GENOMIC DNA]</scope>
    <source>
        <strain evidence="15 16">PCC 9333</strain>
    </source>
</reference>
<feature type="domain" description="DUF83" evidence="14">
    <location>
        <begin position="9"/>
        <end position="183"/>
    </location>
</feature>
<organism evidence="15 16">
    <name type="scientific">Crinalium epipsammum PCC 9333</name>
    <dbReference type="NCBI Taxonomy" id="1173022"/>
    <lineage>
        <taxon>Bacteria</taxon>
        <taxon>Bacillati</taxon>
        <taxon>Cyanobacteriota</taxon>
        <taxon>Cyanophyceae</taxon>
        <taxon>Gomontiellales</taxon>
        <taxon>Gomontiellaceae</taxon>
        <taxon>Crinalium</taxon>
    </lineage>
</organism>
<accession>K9VW59</accession>
<name>K9VW59_9CYAN</name>
<dbReference type="AlphaFoldDB" id="K9VW59"/>
<dbReference type="InterPro" id="IPR013343">
    <property type="entry name" value="CRISPR-assoc_prot_Cas4"/>
</dbReference>
<keyword evidence="9 13" id="KW-0408">Iron</keyword>
<dbReference type="RefSeq" id="WP_015201921.1">
    <property type="nucleotide sequence ID" value="NC_019753.1"/>
</dbReference>
<keyword evidence="6 13" id="KW-0479">Metal-binding</keyword>
<comment type="cofactor">
    <cofactor evidence="13">
        <name>Mg(2+)</name>
        <dbReference type="ChEBI" id="CHEBI:18420"/>
    </cofactor>
    <cofactor evidence="13">
        <name>Mn(2+)</name>
        <dbReference type="ChEBI" id="CHEBI:29035"/>
    </cofactor>
    <text evidence="13">Mg(2+) or Mn(2+) required for ssDNA cleavage activity.</text>
</comment>
<comment type="similarity">
    <text evidence="2 13">Belongs to the CRISPR-associated exonuclease Cas4 family.</text>
</comment>
<dbReference type="InterPro" id="IPR011604">
    <property type="entry name" value="PDDEXK-like_dom_sf"/>
</dbReference>
<protein>
    <recommendedName>
        <fullName evidence="4 13">CRISPR-associated exonuclease Cas4</fullName>
        <ecNumber evidence="3 13">3.1.12.1</ecNumber>
    </recommendedName>
</protein>
<dbReference type="eggNOG" id="COG1468">
    <property type="taxonomic scope" value="Bacteria"/>
</dbReference>
<dbReference type="NCBIfam" id="TIGR00372">
    <property type="entry name" value="cas4"/>
    <property type="match status" value="1"/>
</dbReference>
<comment type="function">
    <text evidence="13">CRISPR (clustered regularly interspaced short palindromic repeat) is an adaptive immune system that provides protection against mobile genetic elements (viruses, transposable elements and conjugative plasmids). CRISPR clusters contain sequences complementary to antecedent mobile elements and target invading nucleic acids. CRISPR clusters are transcribed and processed into CRISPR RNA (crRNA).</text>
</comment>
<evidence type="ECO:0000313" key="16">
    <source>
        <dbReference type="Proteomes" id="UP000010472"/>
    </source>
</evidence>
<evidence type="ECO:0000256" key="12">
    <source>
        <dbReference type="ARBA" id="ARBA00023211"/>
    </source>
</evidence>
<dbReference type="PANTHER" id="PTHR36531">
    <property type="entry name" value="CRISPR-ASSOCIATED EXONUCLEASE CAS4"/>
    <property type="match status" value="1"/>
</dbReference>
<dbReference type="STRING" id="1173022.Cri9333_0882"/>
<keyword evidence="16" id="KW-1185">Reference proteome</keyword>
<dbReference type="GO" id="GO:0051607">
    <property type="term" value="P:defense response to virus"/>
    <property type="evidence" value="ECO:0007669"/>
    <property type="project" value="UniProtKB-KW"/>
</dbReference>
<evidence type="ECO:0000256" key="5">
    <source>
        <dbReference type="ARBA" id="ARBA00022722"/>
    </source>
</evidence>
<evidence type="ECO:0000256" key="6">
    <source>
        <dbReference type="ARBA" id="ARBA00022723"/>
    </source>
</evidence>
<proteinExistence type="inferred from homology"/>
<keyword evidence="10 13" id="KW-0411">Iron-sulfur</keyword>